<evidence type="ECO:0000313" key="2">
    <source>
        <dbReference type="WBParaSite" id="ES5_v2.g9197.t1"/>
    </source>
</evidence>
<accession>A0AC34GWF9</accession>
<name>A0AC34GWF9_9BILA</name>
<reference evidence="2" key="1">
    <citation type="submission" date="2022-11" db="UniProtKB">
        <authorList>
            <consortium name="WormBaseParasite"/>
        </authorList>
    </citation>
    <scope>IDENTIFICATION</scope>
</reference>
<evidence type="ECO:0000313" key="1">
    <source>
        <dbReference type="Proteomes" id="UP000887579"/>
    </source>
</evidence>
<dbReference type="Proteomes" id="UP000887579">
    <property type="component" value="Unplaced"/>
</dbReference>
<dbReference type="WBParaSite" id="ES5_v2.g9197.t1">
    <property type="protein sequence ID" value="ES5_v2.g9197.t1"/>
    <property type="gene ID" value="ES5_v2.g9197"/>
</dbReference>
<protein>
    <submittedName>
        <fullName evidence="2">Uncharacterized protein</fullName>
    </submittedName>
</protein>
<sequence>MDVVEVVAEEDLVVDGIVDVVVVAAVVVDDDGVGIVDHEVTEKLLPLLNFQLKLDIHQKFEKQQNDFVFQLLIQELRDVVETDVVKKHIQMYRIDADVVVVLAVAELVVVELGLDAVVEQQLCH</sequence>
<proteinExistence type="predicted"/>
<organism evidence="1 2">
    <name type="scientific">Panagrolaimus sp. ES5</name>
    <dbReference type="NCBI Taxonomy" id="591445"/>
    <lineage>
        <taxon>Eukaryota</taxon>
        <taxon>Metazoa</taxon>
        <taxon>Ecdysozoa</taxon>
        <taxon>Nematoda</taxon>
        <taxon>Chromadorea</taxon>
        <taxon>Rhabditida</taxon>
        <taxon>Tylenchina</taxon>
        <taxon>Panagrolaimomorpha</taxon>
        <taxon>Panagrolaimoidea</taxon>
        <taxon>Panagrolaimidae</taxon>
        <taxon>Panagrolaimus</taxon>
    </lineage>
</organism>